<feature type="domain" description="AB hydrolase-1" evidence="2">
    <location>
        <begin position="84"/>
        <end position="181"/>
    </location>
</feature>
<evidence type="ECO:0000256" key="1">
    <source>
        <dbReference type="SAM" id="Phobius"/>
    </source>
</evidence>
<evidence type="ECO:0000259" key="2">
    <source>
        <dbReference type="Pfam" id="PF12697"/>
    </source>
</evidence>
<dbReference type="InterPro" id="IPR029058">
    <property type="entry name" value="AB_hydrolase_fold"/>
</dbReference>
<sequence length="286" mass="32224">MSKNKHKDQIKIPFFIILIAKILYFFSIKWAEKFARKLFITPIKHKAPKREHHMEATALQTRLFIKSIQKEIVVYEYGQATKKVLLIHGWSGRGTQLVKIADELISLGFSTVSFDAPAHGKSGTKTTIMLEFISSILELEKKYGPFEFAVAHSLGAMSLLNAVKQGFQIKKGVLIGSGNSVDKIVADFISKLKLPAKVGEQMKREFEKKYHAKMEDYAGYIAAKEVKTPMLVIHDKQDYEVPVDAAYGIAENLENHQLIITEGLGHRKILGDAKVIQHITSFLVNN</sequence>
<feature type="transmembrane region" description="Helical" evidence="1">
    <location>
        <begin position="12"/>
        <end position="31"/>
    </location>
</feature>
<evidence type="ECO:0000313" key="4">
    <source>
        <dbReference type="Proteomes" id="UP001180481"/>
    </source>
</evidence>
<evidence type="ECO:0000313" key="3">
    <source>
        <dbReference type="EMBL" id="WMW77099.1"/>
    </source>
</evidence>
<gene>
    <name evidence="3" type="ORF">RF683_06260</name>
</gene>
<organism evidence="3 4">
    <name type="scientific">Flavobacterium nakdongensis</name>
    <dbReference type="NCBI Taxonomy" id="3073563"/>
    <lineage>
        <taxon>Bacteria</taxon>
        <taxon>Pseudomonadati</taxon>
        <taxon>Bacteroidota</taxon>
        <taxon>Flavobacteriia</taxon>
        <taxon>Flavobacteriales</taxon>
        <taxon>Flavobacteriaceae</taxon>
        <taxon>Flavobacterium</taxon>
    </lineage>
</organism>
<dbReference type="PANTHER" id="PTHR43433">
    <property type="entry name" value="HYDROLASE, ALPHA/BETA FOLD FAMILY PROTEIN"/>
    <property type="match status" value="1"/>
</dbReference>
<dbReference type="InterPro" id="IPR050471">
    <property type="entry name" value="AB_hydrolase"/>
</dbReference>
<proteinExistence type="predicted"/>
<keyword evidence="4" id="KW-1185">Reference proteome</keyword>
<keyword evidence="3" id="KW-0378">Hydrolase</keyword>
<dbReference type="Gene3D" id="3.40.50.1820">
    <property type="entry name" value="alpha/beta hydrolase"/>
    <property type="match status" value="1"/>
</dbReference>
<dbReference type="PANTHER" id="PTHR43433:SF5">
    <property type="entry name" value="AB HYDROLASE-1 DOMAIN-CONTAINING PROTEIN"/>
    <property type="match status" value="1"/>
</dbReference>
<protein>
    <submittedName>
        <fullName evidence="3">Alpha/beta hydrolase</fullName>
    </submittedName>
</protein>
<accession>A0ABY9R7H2</accession>
<dbReference type="SUPFAM" id="SSF53474">
    <property type="entry name" value="alpha/beta-Hydrolases"/>
    <property type="match status" value="1"/>
</dbReference>
<dbReference type="EMBL" id="CP133721">
    <property type="protein sequence ID" value="WMW77099.1"/>
    <property type="molecule type" value="Genomic_DNA"/>
</dbReference>
<dbReference type="Pfam" id="PF12697">
    <property type="entry name" value="Abhydrolase_6"/>
    <property type="match status" value="1"/>
</dbReference>
<keyword evidence="1" id="KW-0812">Transmembrane</keyword>
<dbReference type="InterPro" id="IPR000073">
    <property type="entry name" value="AB_hydrolase_1"/>
</dbReference>
<dbReference type="Proteomes" id="UP001180481">
    <property type="component" value="Chromosome"/>
</dbReference>
<keyword evidence="1" id="KW-1133">Transmembrane helix</keyword>
<reference evidence="3" key="1">
    <citation type="submission" date="2023-09" db="EMBL/GenBank/DDBJ databases">
        <title>Flavobacterium sp. 20NA77.7 isolated from freshwater.</title>
        <authorList>
            <person name="Le V."/>
            <person name="Ko S.-R."/>
            <person name="Ahn C.-Y."/>
            <person name="Oh H.-M."/>
        </authorList>
    </citation>
    <scope>NUCLEOTIDE SEQUENCE</scope>
    <source>
        <strain evidence="3">20NA77.7</strain>
    </source>
</reference>
<keyword evidence="1" id="KW-0472">Membrane</keyword>
<dbReference type="GO" id="GO:0016787">
    <property type="term" value="F:hydrolase activity"/>
    <property type="evidence" value="ECO:0007669"/>
    <property type="project" value="UniProtKB-KW"/>
</dbReference>
<dbReference type="RefSeq" id="WP_309531483.1">
    <property type="nucleotide sequence ID" value="NZ_CP133721.1"/>
</dbReference>
<name>A0ABY9R7H2_9FLAO</name>